<evidence type="ECO:0000259" key="2">
    <source>
        <dbReference type="Pfam" id="PF04069"/>
    </source>
</evidence>
<dbReference type="RefSeq" id="WP_205211460.1">
    <property type="nucleotide sequence ID" value="NZ_JAFFZO010000027.1"/>
</dbReference>
<name>A0ABS2W7X2_9GAMM</name>
<evidence type="ECO:0000313" key="3">
    <source>
        <dbReference type="EMBL" id="MBN0987805.1"/>
    </source>
</evidence>
<sequence length="319" mass="35467">MKKLIASIVSSAVILSVSQGAQAFTPESKQPIKLMVADWTSMLINTEIMNIILSTYGYNVEKVIADDSARYPGFEYGDLHIALETWQTTQEAALASSIKTGKVLDLGETGMHAKEDWWYPLYMKERCPGLPEWKALQDCAAAFATADTAPKGRYLSAPVSWGGNDEERVAALDLPFEVVHAGTDAGLTAELKAAYERKAPIILWVYEPNWVSKAFEGEFVKFPANTPECTSDASWGPNKDATYDCGKPEGWIKKMGWAEGETIWPCAYDMVRNFKMDNATISDLVYQVDVEGKEVEDVAMQWARDNEKTWRSWASCAAN</sequence>
<comment type="caution">
    <text evidence="3">The sequence shown here is derived from an EMBL/GenBank/DDBJ whole genome shotgun (WGS) entry which is preliminary data.</text>
</comment>
<dbReference type="Proteomes" id="UP000760472">
    <property type="component" value="Unassembled WGS sequence"/>
</dbReference>
<dbReference type="SUPFAM" id="SSF53850">
    <property type="entry name" value="Periplasmic binding protein-like II"/>
    <property type="match status" value="1"/>
</dbReference>
<proteinExistence type="predicted"/>
<dbReference type="EMBL" id="JAFFZP010000014">
    <property type="protein sequence ID" value="MBN0987805.1"/>
    <property type="molecule type" value="Genomic_DNA"/>
</dbReference>
<feature type="domain" description="ABC-type glycine betaine transport system substrate-binding" evidence="2">
    <location>
        <begin position="31"/>
        <end position="304"/>
    </location>
</feature>
<keyword evidence="4" id="KW-1185">Reference proteome</keyword>
<dbReference type="Gene3D" id="3.40.190.100">
    <property type="entry name" value="Glycine betaine-binding periplasmic protein, domain 2"/>
    <property type="match status" value="1"/>
</dbReference>
<accession>A0ABS2W7X2</accession>
<evidence type="ECO:0000313" key="4">
    <source>
        <dbReference type="Proteomes" id="UP000760472"/>
    </source>
</evidence>
<feature type="chain" id="PRO_5047250821" evidence="1">
    <location>
        <begin position="24"/>
        <end position="319"/>
    </location>
</feature>
<evidence type="ECO:0000256" key="1">
    <source>
        <dbReference type="SAM" id="SignalP"/>
    </source>
</evidence>
<gene>
    <name evidence="3" type="ORF">JW498_10550</name>
</gene>
<dbReference type="CDD" id="cd13643">
    <property type="entry name" value="PBP2_BCP_2"/>
    <property type="match status" value="1"/>
</dbReference>
<dbReference type="Pfam" id="PF04069">
    <property type="entry name" value="OpuAC"/>
    <property type="match status" value="1"/>
</dbReference>
<organism evidence="3 4">
    <name type="scientific">Amphritea pacifica</name>
    <dbReference type="NCBI Taxonomy" id="2811233"/>
    <lineage>
        <taxon>Bacteria</taxon>
        <taxon>Pseudomonadati</taxon>
        <taxon>Pseudomonadota</taxon>
        <taxon>Gammaproteobacteria</taxon>
        <taxon>Oceanospirillales</taxon>
        <taxon>Oceanospirillaceae</taxon>
        <taxon>Amphritea</taxon>
    </lineage>
</organism>
<reference evidence="3 4" key="1">
    <citation type="submission" date="2021-02" db="EMBL/GenBank/DDBJ databases">
        <title>A novel species of genus Amphritea isolated from a fishpond in China.</title>
        <authorList>
            <person name="Lu H."/>
        </authorList>
    </citation>
    <scope>NUCLEOTIDE SEQUENCE [LARGE SCALE GENOMIC DNA]</scope>
    <source>
        <strain evidence="3 4">RP18W</strain>
    </source>
</reference>
<dbReference type="InterPro" id="IPR007210">
    <property type="entry name" value="ABC_Gly_betaine_transp_sub-bd"/>
</dbReference>
<feature type="signal peptide" evidence="1">
    <location>
        <begin position="1"/>
        <end position="23"/>
    </location>
</feature>
<dbReference type="Gene3D" id="3.40.190.10">
    <property type="entry name" value="Periplasmic binding protein-like II"/>
    <property type="match status" value="1"/>
</dbReference>
<protein>
    <submittedName>
        <fullName evidence="3">ABC transporter substrate-binding protein</fullName>
    </submittedName>
</protein>
<keyword evidence="1" id="KW-0732">Signal</keyword>